<dbReference type="Proteomes" id="UP000734854">
    <property type="component" value="Unassembled WGS sequence"/>
</dbReference>
<keyword evidence="5" id="KW-1185">Reference proteome</keyword>
<dbReference type="PANTHER" id="PTHR21726">
    <property type="entry name" value="PHOSPHATIDYLINOSITOL N-ACETYLGLUCOSAMINYLTRANSFERASE SUBUNIT P DOWN SYNDROME CRITICAL REGION PROTEIN 5 -RELATED"/>
    <property type="match status" value="1"/>
</dbReference>
<dbReference type="InterPro" id="IPR032795">
    <property type="entry name" value="DUF3741-assoc"/>
</dbReference>
<dbReference type="PANTHER" id="PTHR21726:SF61">
    <property type="entry name" value="DNAA INITIATOR-ASSOCIATING PROTEIN"/>
    <property type="match status" value="1"/>
</dbReference>
<feature type="domain" description="DUF4378" evidence="2">
    <location>
        <begin position="815"/>
        <end position="914"/>
    </location>
</feature>
<feature type="region of interest" description="Disordered" evidence="1">
    <location>
        <begin position="436"/>
        <end position="457"/>
    </location>
</feature>
<feature type="compositionally biased region" description="Polar residues" evidence="1">
    <location>
        <begin position="439"/>
        <end position="456"/>
    </location>
</feature>
<protein>
    <recommendedName>
        <fullName evidence="6">DUF3741 domain-containing protein</fullName>
    </recommendedName>
</protein>
<evidence type="ECO:0000259" key="2">
    <source>
        <dbReference type="Pfam" id="PF14309"/>
    </source>
</evidence>
<name>A0A8J5FWI0_ZINOF</name>
<reference evidence="4 5" key="1">
    <citation type="submission" date="2020-08" db="EMBL/GenBank/DDBJ databases">
        <title>Plant Genome Project.</title>
        <authorList>
            <person name="Zhang R.-G."/>
        </authorList>
    </citation>
    <scope>NUCLEOTIDE SEQUENCE [LARGE SCALE GENOMIC DNA]</scope>
    <source>
        <tissue evidence="4">Rhizome</tissue>
    </source>
</reference>
<comment type="caution">
    <text evidence="4">The sequence shown here is derived from an EMBL/GenBank/DDBJ whole genome shotgun (WGS) entry which is preliminary data.</text>
</comment>
<evidence type="ECO:0000313" key="4">
    <source>
        <dbReference type="EMBL" id="KAG6496443.1"/>
    </source>
</evidence>
<dbReference type="OrthoDB" id="1928505at2759"/>
<dbReference type="EMBL" id="JACMSC010000012">
    <property type="protein sequence ID" value="KAG6496443.1"/>
    <property type="molecule type" value="Genomic_DNA"/>
</dbReference>
<evidence type="ECO:0008006" key="6">
    <source>
        <dbReference type="Google" id="ProtNLM"/>
    </source>
</evidence>
<evidence type="ECO:0000259" key="3">
    <source>
        <dbReference type="Pfam" id="PF14383"/>
    </source>
</evidence>
<dbReference type="Pfam" id="PF14383">
    <property type="entry name" value="VARLMGL"/>
    <property type="match status" value="1"/>
</dbReference>
<accession>A0A8J5FWI0</accession>
<sequence>MSLAIAERKQQQRRQPGGFVGVFFHLLDWNRRLARKNLFPRRKLLPPVRAAKASVTAKTFAADEKMPLAKLLLIDDENQGGFPSMKKLDDLGRGMQAPGLVARLMGLESMPVVAHERPRKATDSSCLCNREESGGVFYRIDQDLCVVESGGIRKQECRPQKLRKTGGGFLERPPIDGGHGKASLSGKKKTVLSSSSKNKLHKPPSPGKSSRLPSGRLMKAATRILEPGLQDRGPAKVAIAYKDSLIFGAEGGEVVATLKNSNEPFGDSVSESSMTDGRSDGKLRLQLGAEENLRPRIGSSSFDISNASCSHTDFKESSFISLAMHAEQPMDNEIFKPFQSKTVVQNIEEELSEKNEQSARKTKFDRSSNMFRRNQLRQNHATTVREKVAFGTSVCSSSQGGRDANKIRSGKGSAFVVRNASNGNRSKLAYEQNGYRRSFGTSPTKNMTQKRTTSTVCGEPAEILRSTSTKQNVGINFSDRKGLEQNSFRSVSKRCIKSNSNCKSGNEFDFKSSDIVCFTFNSPVKHIRISPSNEEQKMNIRSTNGYFNNIGCDATLELDARNSIVSNRIATLRGDESRNLLEENSKELTFMDHDLLVGAAMSFPCLQDLGAAFISGQNEHKQISACSKENAMSSSLGSSSFPTSQKQDNVKTRPASILEMESSQLSPISILEASFSNDSCSIGSLNASSVGKLQVGLVGNCNTPQSTDTDVDLLDSATSVDLRRSILDKIQHLSRITSSADDIPYEVGFSNFEFFEARRFISNAVLLFENFTSSDTGSFGISLESTLLDLLQGVCDALLVPTVDPRYRGVKETDRLRELLFDCMIECLDSKYSFSCKSGYMTYFKKPFLLNREKLMEELHKQITDWMDLAGKFLDDLVKNEMKSTTENWTVCKIEACEAGMELESNILQALVEEILIDFY</sequence>
<organism evidence="4 5">
    <name type="scientific">Zingiber officinale</name>
    <name type="common">Ginger</name>
    <name type="synonym">Amomum zingiber</name>
    <dbReference type="NCBI Taxonomy" id="94328"/>
    <lineage>
        <taxon>Eukaryota</taxon>
        <taxon>Viridiplantae</taxon>
        <taxon>Streptophyta</taxon>
        <taxon>Embryophyta</taxon>
        <taxon>Tracheophyta</taxon>
        <taxon>Spermatophyta</taxon>
        <taxon>Magnoliopsida</taxon>
        <taxon>Liliopsida</taxon>
        <taxon>Zingiberales</taxon>
        <taxon>Zingiberaceae</taxon>
        <taxon>Zingiber</taxon>
    </lineage>
</organism>
<evidence type="ECO:0000313" key="5">
    <source>
        <dbReference type="Proteomes" id="UP000734854"/>
    </source>
</evidence>
<dbReference type="Pfam" id="PF14309">
    <property type="entry name" value="DUF4378"/>
    <property type="match status" value="1"/>
</dbReference>
<feature type="region of interest" description="Disordered" evidence="1">
    <location>
        <begin position="164"/>
        <end position="216"/>
    </location>
</feature>
<dbReference type="AlphaFoldDB" id="A0A8J5FWI0"/>
<gene>
    <name evidence="4" type="ORF">ZIOFF_044310</name>
</gene>
<dbReference type="InterPro" id="IPR025486">
    <property type="entry name" value="DUF4378"/>
</dbReference>
<feature type="domain" description="DUF3741" evidence="3">
    <location>
        <begin position="89"/>
        <end position="111"/>
    </location>
</feature>
<proteinExistence type="predicted"/>
<evidence type="ECO:0000256" key="1">
    <source>
        <dbReference type="SAM" id="MobiDB-lite"/>
    </source>
</evidence>